<gene>
    <name evidence="1" type="ORF">BDQ12DRAFT_693684</name>
</gene>
<dbReference type="EMBL" id="ML213717">
    <property type="protein sequence ID" value="TFK31698.1"/>
    <property type="molecule type" value="Genomic_DNA"/>
</dbReference>
<keyword evidence="2" id="KW-1185">Reference proteome</keyword>
<dbReference type="OrthoDB" id="2308815at2759"/>
<dbReference type="InterPro" id="IPR023606">
    <property type="entry name" value="CoA-Trfase_III_dom_1_sf"/>
</dbReference>
<evidence type="ECO:0000313" key="2">
    <source>
        <dbReference type="Proteomes" id="UP000308652"/>
    </source>
</evidence>
<dbReference type="Proteomes" id="UP000308652">
    <property type="component" value="Unassembled WGS sequence"/>
</dbReference>
<name>A0A5C3LFX9_9AGAR</name>
<dbReference type="AlphaFoldDB" id="A0A5C3LFX9"/>
<sequence>MPLFPHSDYCTGAAGSMGIVEALIKRAKIGSSYVVDAVSFSLSFPLAPPHLSLSPPLSSTASSQMHRTLPSRRSIASVHLEYRFRCLSMGPLSWRRVRMCRDTQWALLFDFVDRLWWNLGH</sequence>
<organism evidence="1 2">
    <name type="scientific">Crucibulum laeve</name>
    <dbReference type="NCBI Taxonomy" id="68775"/>
    <lineage>
        <taxon>Eukaryota</taxon>
        <taxon>Fungi</taxon>
        <taxon>Dikarya</taxon>
        <taxon>Basidiomycota</taxon>
        <taxon>Agaricomycotina</taxon>
        <taxon>Agaricomycetes</taxon>
        <taxon>Agaricomycetidae</taxon>
        <taxon>Agaricales</taxon>
        <taxon>Agaricineae</taxon>
        <taxon>Nidulariaceae</taxon>
        <taxon>Crucibulum</taxon>
    </lineage>
</organism>
<proteinExistence type="predicted"/>
<accession>A0A5C3LFX9</accession>
<evidence type="ECO:0000313" key="1">
    <source>
        <dbReference type="EMBL" id="TFK31698.1"/>
    </source>
</evidence>
<reference evidence="1 2" key="1">
    <citation type="journal article" date="2019" name="Nat. Ecol. Evol.">
        <title>Megaphylogeny resolves global patterns of mushroom evolution.</title>
        <authorList>
            <person name="Varga T."/>
            <person name="Krizsan K."/>
            <person name="Foldi C."/>
            <person name="Dima B."/>
            <person name="Sanchez-Garcia M."/>
            <person name="Sanchez-Ramirez S."/>
            <person name="Szollosi G.J."/>
            <person name="Szarkandi J.G."/>
            <person name="Papp V."/>
            <person name="Albert L."/>
            <person name="Andreopoulos W."/>
            <person name="Angelini C."/>
            <person name="Antonin V."/>
            <person name="Barry K.W."/>
            <person name="Bougher N.L."/>
            <person name="Buchanan P."/>
            <person name="Buyck B."/>
            <person name="Bense V."/>
            <person name="Catcheside P."/>
            <person name="Chovatia M."/>
            <person name="Cooper J."/>
            <person name="Damon W."/>
            <person name="Desjardin D."/>
            <person name="Finy P."/>
            <person name="Geml J."/>
            <person name="Haridas S."/>
            <person name="Hughes K."/>
            <person name="Justo A."/>
            <person name="Karasinski D."/>
            <person name="Kautmanova I."/>
            <person name="Kiss B."/>
            <person name="Kocsube S."/>
            <person name="Kotiranta H."/>
            <person name="LaButti K.M."/>
            <person name="Lechner B.E."/>
            <person name="Liimatainen K."/>
            <person name="Lipzen A."/>
            <person name="Lukacs Z."/>
            <person name="Mihaltcheva S."/>
            <person name="Morgado L.N."/>
            <person name="Niskanen T."/>
            <person name="Noordeloos M.E."/>
            <person name="Ohm R.A."/>
            <person name="Ortiz-Santana B."/>
            <person name="Ovrebo C."/>
            <person name="Racz N."/>
            <person name="Riley R."/>
            <person name="Savchenko A."/>
            <person name="Shiryaev A."/>
            <person name="Soop K."/>
            <person name="Spirin V."/>
            <person name="Szebenyi C."/>
            <person name="Tomsovsky M."/>
            <person name="Tulloss R.E."/>
            <person name="Uehling J."/>
            <person name="Grigoriev I.V."/>
            <person name="Vagvolgyi C."/>
            <person name="Papp T."/>
            <person name="Martin F.M."/>
            <person name="Miettinen O."/>
            <person name="Hibbett D.S."/>
            <person name="Nagy L.G."/>
        </authorList>
    </citation>
    <scope>NUCLEOTIDE SEQUENCE [LARGE SCALE GENOMIC DNA]</scope>
    <source>
        <strain evidence="1 2">CBS 166.37</strain>
    </source>
</reference>
<dbReference type="SUPFAM" id="SSF89796">
    <property type="entry name" value="CoA-transferase family III (CaiB/BaiF)"/>
    <property type="match status" value="1"/>
</dbReference>
<protein>
    <submittedName>
        <fullName evidence="1">Uncharacterized protein</fullName>
    </submittedName>
</protein>